<dbReference type="InterPro" id="IPR037464">
    <property type="entry name" value="Taspase1"/>
</dbReference>
<comment type="caution">
    <text evidence="2">The sequence shown here is derived from an EMBL/GenBank/DDBJ whole genome shotgun (WGS) entry which is preliminary data.</text>
</comment>
<feature type="compositionally biased region" description="Polar residues" evidence="1">
    <location>
        <begin position="37"/>
        <end position="52"/>
    </location>
</feature>
<protein>
    <submittedName>
        <fullName evidence="2">Asparaginase domain-containing protein</fullName>
    </submittedName>
</protein>
<feature type="region of interest" description="Disordered" evidence="1">
    <location>
        <begin position="1"/>
        <end position="58"/>
    </location>
</feature>
<evidence type="ECO:0000313" key="2">
    <source>
        <dbReference type="EMBL" id="KAK8087458.1"/>
    </source>
</evidence>
<dbReference type="Proteomes" id="UP001480595">
    <property type="component" value="Unassembled WGS sequence"/>
</dbReference>
<feature type="compositionally biased region" description="Basic and acidic residues" evidence="1">
    <location>
        <begin position="1"/>
        <end position="11"/>
    </location>
</feature>
<feature type="compositionally biased region" description="Polar residues" evidence="1">
    <location>
        <begin position="282"/>
        <end position="319"/>
    </location>
</feature>
<accession>A0ABR1WWC4</accession>
<reference evidence="2 3" key="1">
    <citation type="submission" date="2023-01" db="EMBL/GenBank/DDBJ databases">
        <title>Analysis of 21 Apiospora genomes using comparative genomics revels a genus with tremendous synthesis potential of carbohydrate active enzymes and secondary metabolites.</title>
        <authorList>
            <person name="Sorensen T."/>
        </authorList>
    </citation>
    <scope>NUCLEOTIDE SEQUENCE [LARGE SCALE GENOMIC DNA]</scope>
    <source>
        <strain evidence="2 3">CBS 135458</strain>
    </source>
</reference>
<dbReference type="Gene3D" id="3.60.20.30">
    <property type="entry name" value="(Glycosyl)asparaginase"/>
    <property type="match status" value="1"/>
</dbReference>
<proteinExistence type="predicted"/>
<dbReference type="SUPFAM" id="SSF56235">
    <property type="entry name" value="N-terminal nucleophile aminohydrolases (Ntn hydrolases)"/>
    <property type="match status" value="1"/>
</dbReference>
<sequence>MSDQDSKRHLPQEGGQMNNHSYHSGKRKLGQDKPEYSQPTRSQRVSSPSTMSYDGEFDLDPNDEFKTDIFQEGTEVPAWHNATPVSDPALAAWLDGGADRKGRRWKPPVSAIFIHAGAGYHSTANERMHLQACSDAARTGMIALKSGLSATDAVEAAIRILEDKEITNAGYGSNLSIDGTVECDATVVDHYGRSGACGAVPNIKNPVSLAKLILDSSNEPLSLRRVPPNLLVGNGAKDFAWEKKMPIVPNELLISRNALDRYSRWREDLKRAKLGEKPPPSRSGQPDSPGQPSTPSENGNSPSPKSASNPQSPLPSSSRHLPKERGVLNLHLLGSTAAPKLVLPSQSAVDVSVNKRPRFITHDSNTSENSDGQYDDRMDVDDGCNSPLRQSTFSLLGGTRATDQDQPAEPSNNVDAALQDDHITDTVGAIAIDQNGFMAAASSSGGIGMKFRGRVGPAALVGIGTAIVPVSEDDPDGITVASVTSGTGEHMATTMAAQKCAERLYHGTRRGPSGVDVPEDDESAILQGFVVNDFQQHPGVKYSTSAGAIGVMSVKKAPKGYYLYFAHNTDSFALASMSSRDREPYCVMSRLPEGSSRVAQGGRKISVD</sequence>
<dbReference type="InterPro" id="IPR029055">
    <property type="entry name" value="Ntn_hydrolases_N"/>
</dbReference>
<keyword evidence="3" id="KW-1185">Reference proteome</keyword>
<feature type="region of interest" description="Disordered" evidence="1">
    <location>
        <begin position="271"/>
        <end position="321"/>
    </location>
</feature>
<evidence type="ECO:0000256" key="1">
    <source>
        <dbReference type="SAM" id="MobiDB-lite"/>
    </source>
</evidence>
<organism evidence="2 3">
    <name type="scientific">Apiospora phragmitis</name>
    <dbReference type="NCBI Taxonomy" id="2905665"/>
    <lineage>
        <taxon>Eukaryota</taxon>
        <taxon>Fungi</taxon>
        <taxon>Dikarya</taxon>
        <taxon>Ascomycota</taxon>
        <taxon>Pezizomycotina</taxon>
        <taxon>Sordariomycetes</taxon>
        <taxon>Xylariomycetidae</taxon>
        <taxon>Amphisphaeriales</taxon>
        <taxon>Apiosporaceae</taxon>
        <taxon>Apiospora</taxon>
    </lineage>
</organism>
<dbReference type="Pfam" id="PF01112">
    <property type="entry name" value="Asparaginase_2"/>
    <property type="match status" value="2"/>
</dbReference>
<dbReference type="InterPro" id="IPR000246">
    <property type="entry name" value="Peptidase_T2"/>
</dbReference>
<name>A0ABR1WWC4_9PEZI</name>
<dbReference type="PANTHER" id="PTHR10188:SF8">
    <property type="entry name" value="THREONINE ASPARTASE 1"/>
    <property type="match status" value="1"/>
</dbReference>
<dbReference type="CDD" id="cd04514">
    <property type="entry name" value="Taspase1_like"/>
    <property type="match status" value="1"/>
</dbReference>
<dbReference type="PANTHER" id="PTHR10188">
    <property type="entry name" value="L-ASPARAGINASE"/>
    <property type="match status" value="1"/>
</dbReference>
<dbReference type="RefSeq" id="XP_066721982.1">
    <property type="nucleotide sequence ID" value="XM_066853841.1"/>
</dbReference>
<dbReference type="EMBL" id="JAQQWL010000002">
    <property type="protein sequence ID" value="KAK8087458.1"/>
    <property type="molecule type" value="Genomic_DNA"/>
</dbReference>
<dbReference type="GeneID" id="92086904"/>
<gene>
    <name evidence="2" type="ORF">PG994_002432</name>
</gene>
<evidence type="ECO:0000313" key="3">
    <source>
        <dbReference type="Proteomes" id="UP001480595"/>
    </source>
</evidence>